<dbReference type="GO" id="GO:0009055">
    <property type="term" value="F:electron transfer activity"/>
    <property type="evidence" value="ECO:0007669"/>
    <property type="project" value="InterPro"/>
</dbReference>
<dbReference type="GO" id="GO:0006783">
    <property type="term" value="P:heme biosynthetic process"/>
    <property type="evidence" value="ECO:0007669"/>
    <property type="project" value="TreeGrafter"/>
</dbReference>
<reference evidence="3" key="2">
    <citation type="journal article" date="2024" name="Nature">
        <title>Anoxygenic phototroph of the Chloroflexota uses a type I reaction centre.</title>
        <authorList>
            <person name="Tsuji J.M."/>
            <person name="Shaw N.A."/>
            <person name="Nagashima S."/>
            <person name="Venkiteswaran J.J."/>
            <person name="Schiff S.L."/>
            <person name="Watanabe T."/>
            <person name="Fukui M."/>
            <person name="Hanada S."/>
            <person name="Tank M."/>
            <person name="Neufeld J.D."/>
        </authorList>
    </citation>
    <scope>NUCLEOTIDE SEQUENCE</scope>
    <source>
        <strain evidence="3">L227-S17</strain>
    </source>
</reference>
<dbReference type="Pfam" id="PF12724">
    <property type="entry name" value="Flavodoxin_5"/>
    <property type="match status" value="1"/>
</dbReference>
<sequence length="192" mass="21220">MAKLLIVYGSGEGQTTKIAQRIAEVVQGKGHVVELVRGNGLPSNLNLANYHFILVGASIHTGKHQPYMVKFVKSNLSALNSKPSGFFSVSVSAGSKVPRLHALAEKYLERFITETGWKPTTTTLIGGALQYTKYNILNKLLMRYITRNSLGPTDIKRDYEYTDWEQVTKFAESLVSLLDKSSASAEPQKATR</sequence>
<dbReference type="InterPro" id="IPR008254">
    <property type="entry name" value="Flavodoxin/NO_synth"/>
</dbReference>
<name>A0A8T7LYB8_9CHLR</name>
<dbReference type="RefSeq" id="WP_341469669.1">
    <property type="nucleotide sequence ID" value="NZ_CP128399.1"/>
</dbReference>
<evidence type="ECO:0000313" key="3">
    <source>
        <dbReference type="EMBL" id="WJW67778.1"/>
    </source>
</evidence>
<evidence type="ECO:0000259" key="1">
    <source>
        <dbReference type="PROSITE" id="PS50902"/>
    </source>
</evidence>
<dbReference type="InterPro" id="IPR026816">
    <property type="entry name" value="Flavodoxin_dom"/>
</dbReference>
<dbReference type="PROSITE" id="PS00201">
    <property type="entry name" value="FLAVODOXIN"/>
    <property type="match status" value="1"/>
</dbReference>
<dbReference type="PANTHER" id="PTHR38030:SF2">
    <property type="entry name" value="PROTOPORPHYRINOGEN IX DEHYDROGENASE [QUINONE]"/>
    <property type="match status" value="1"/>
</dbReference>
<dbReference type="GO" id="GO:0070819">
    <property type="term" value="F:menaquinone-dependent protoporphyrinogen oxidase activity"/>
    <property type="evidence" value="ECO:0007669"/>
    <property type="project" value="TreeGrafter"/>
</dbReference>
<dbReference type="PROSITE" id="PS50902">
    <property type="entry name" value="FLAVODOXIN_LIKE"/>
    <property type="match status" value="1"/>
</dbReference>
<evidence type="ECO:0000313" key="2">
    <source>
        <dbReference type="EMBL" id="NWJ45917.1"/>
    </source>
</evidence>
<dbReference type="PANTHER" id="PTHR38030">
    <property type="entry name" value="PROTOPORPHYRINOGEN IX DEHYDROGENASE [MENAQUINONE]"/>
    <property type="match status" value="1"/>
</dbReference>
<accession>A0A8T7LYB8</accession>
<dbReference type="Gene3D" id="3.40.50.360">
    <property type="match status" value="1"/>
</dbReference>
<evidence type="ECO:0000313" key="5">
    <source>
        <dbReference type="Proteomes" id="UP001431572"/>
    </source>
</evidence>
<dbReference type="Proteomes" id="UP000521676">
    <property type="component" value="Unassembled WGS sequence"/>
</dbReference>
<dbReference type="GO" id="GO:0010181">
    <property type="term" value="F:FMN binding"/>
    <property type="evidence" value="ECO:0007669"/>
    <property type="project" value="InterPro"/>
</dbReference>
<reference evidence="2 4" key="1">
    <citation type="submission" date="2020-06" db="EMBL/GenBank/DDBJ databases">
        <title>Anoxygenic phototrophic Chloroflexota member uses a Type I reaction center.</title>
        <authorList>
            <person name="Tsuji J.M."/>
            <person name="Shaw N.A."/>
            <person name="Nagashima S."/>
            <person name="Venkiteswaran J."/>
            <person name="Schiff S.L."/>
            <person name="Hanada S."/>
            <person name="Tank M."/>
            <person name="Neufeld J.D."/>
        </authorList>
    </citation>
    <scope>NUCLEOTIDE SEQUENCE [LARGE SCALE GENOMIC DNA]</scope>
    <source>
        <strain evidence="2">L227-S17</strain>
    </source>
</reference>
<dbReference type="Proteomes" id="UP001431572">
    <property type="component" value="Chromosome 1"/>
</dbReference>
<dbReference type="AlphaFoldDB" id="A0A8T7LYB8"/>
<gene>
    <name evidence="2" type="ORF">HXX08_08565</name>
    <name evidence="3" type="ORF">OZ401_001057</name>
</gene>
<organism evidence="2 4">
    <name type="scientific">Candidatus Chlorohelix allophototropha</name>
    <dbReference type="NCBI Taxonomy" id="3003348"/>
    <lineage>
        <taxon>Bacteria</taxon>
        <taxon>Bacillati</taxon>
        <taxon>Chloroflexota</taxon>
        <taxon>Chloroflexia</taxon>
        <taxon>Candidatus Chloroheliales</taxon>
        <taxon>Candidatus Chloroheliaceae</taxon>
        <taxon>Candidatus Chlorohelix</taxon>
    </lineage>
</organism>
<dbReference type="SUPFAM" id="SSF52218">
    <property type="entry name" value="Flavoproteins"/>
    <property type="match status" value="1"/>
</dbReference>
<evidence type="ECO:0000313" key="4">
    <source>
        <dbReference type="Proteomes" id="UP000521676"/>
    </source>
</evidence>
<dbReference type="InterPro" id="IPR001226">
    <property type="entry name" value="Flavodoxin_CS"/>
</dbReference>
<protein>
    <submittedName>
        <fullName evidence="2">Protoporphyrinogen oxidase</fullName>
    </submittedName>
</protein>
<proteinExistence type="predicted"/>
<dbReference type="InterPro" id="IPR029039">
    <property type="entry name" value="Flavoprotein-like_sf"/>
</dbReference>
<keyword evidence="5" id="KW-1185">Reference proteome</keyword>
<dbReference type="EMBL" id="JACATZ010000001">
    <property type="protein sequence ID" value="NWJ45917.1"/>
    <property type="molecule type" value="Genomic_DNA"/>
</dbReference>
<dbReference type="InterPro" id="IPR052200">
    <property type="entry name" value="Protoporphyrinogen_IX_DH"/>
</dbReference>
<dbReference type="EMBL" id="CP128399">
    <property type="protein sequence ID" value="WJW67778.1"/>
    <property type="molecule type" value="Genomic_DNA"/>
</dbReference>
<feature type="domain" description="Flavodoxin-like" evidence="1">
    <location>
        <begin position="4"/>
        <end position="149"/>
    </location>
</feature>